<feature type="binding site" evidence="5">
    <location>
        <position position="378"/>
    </location>
    <ligand>
        <name>pyridoxal 5'-phosphate</name>
        <dbReference type="ChEBI" id="CHEBI:597326"/>
    </ligand>
</feature>
<keyword evidence="5 8" id="KW-0457">Lysine biosynthesis</keyword>
<feature type="binding site" evidence="5">
    <location>
        <position position="378"/>
    </location>
    <ligand>
        <name>substrate</name>
    </ligand>
</feature>
<dbReference type="PRINTS" id="PR01181">
    <property type="entry name" value="DAPDCRBXLASE"/>
</dbReference>
<feature type="active site" description="Proton donor" evidence="7">
    <location>
        <position position="348"/>
    </location>
</feature>
<dbReference type="Pfam" id="PF00278">
    <property type="entry name" value="Orn_DAP_Arg_deC"/>
    <property type="match status" value="1"/>
</dbReference>
<dbReference type="InterPro" id="IPR009006">
    <property type="entry name" value="Ala_racemase/Decarboxylase_C"/>
</dbReference>
<evidence type="ECO:0000256" key="4">
    <source>
        <dbReference type="ARBA" id="ARBA00023239"/>
    </source>
</evidence>
<reference evidence="11 12" key="1">
    <citation type="journal article" date="2008" name="Int. J. Syst. Evol. Microbiol.">
        <title>Neptunomonas japonica sp. nov., an Osedax japonicus symbiont-like bacterium isolated from sediment adjacent to sperm whale carcasses off Kagoshima, Japan.</title>
        <authorList>
            <person name="Miyazaki M."/>
            <person name="Nogi Y."/>
            <person name="Fujiwara Y."/>
            <person name="Kawato M."/>
            <person name="Kubokawa K."/>
            <person name="Horikoshi K."/>
        </authorList>
    </citation>
    <scope>NUCLEOTIDE SEQUENCE [LARGE SCALE GENOMIC DNA]</scope>
    <source>
        <strain evidence="11 12">JAMM 1380</strain>
    </source>
</reference>
<feature type="binding site" evidence="5">
    <location>
        <position position="349"/>
    </location>
    <ligand>
        <name>substrate</name>
    </ligand>
</feature>
<dbReference type="InterPro" id="IPR022643">
    <property type="entry name" value="De-COase2_C"/>
</dbReference>
<dbReference type="UniPathway" id="UPA00034">
    <property type="reaction ID" value="UER00027"/>
</dbReference>
<comment type="cofactor">
    <cofactor evidence="1 5 7 8">
        <name>pyridoxal 5'-phosphate</name>
        <dbReference type="ChEBI" id="CHEBI:597326"/>
    </cofactor>
</comment>
<evidence type="ECO:0000313" key="11">
    <source>
        <dbReference type="EMBL" id="BBB27969.1"/>
    </source>
</evidence>
<dbReference type="InterPro" id="IPR029066">
    <property type="entry name" value="PLP-binding_barrel"/>
</dbReference>
<dbReference type="SUPFAM" id="SSF50621">
    <property type="entry name" value="Alanine racemase C-terminal domain-like"/>
    <property type="match status" value="1"/>
</dbReference>
<gene>
    <name evidence="5" type="primary">lysA</name>
    <name evidence="11" type="ORF">NEJAP_0010</name>
</gene>
<keyword evidence="2 5" id="KW-0210">Decarboxylase</keyword>
<keyword evidence="12" id="KW-1185">Reference proteome</keyword>
<comment type="function">
    <text evidence="5">Specifically catalyzes the decarboxylation of meso-diaminopimelate (meso-DAP) to L-lysine.</text>
</comment>
<proteinExistence type="inferred from homology"/>
<keyword evidence="5" id="KW-0028">Amino-acid biosynthesis</keyword>
<feature type="binding site" evidence="5">
    <location>
        <position position="244"/>
    </location>
    <ligand>
        <name>pyridoxal 5'-phosphate</name>
        <dbReference type="ChEBI" id="CHEBI:597326"/>
    </ligand>
</feature>
<evidence type="ECO:0000256" key="1">
    <source>
        <dbReference type="ARBA" id="ARBA00001933"/>
    </source>
</evidence>
<dbReference type="PANTHER" id="PTHR43727:SF2">
    <property type="entry name" value="GROUP IV DECARBOXYLASE"/>
    <property type="match status" value="1"/>
</dbReference>
<feature type="binding site" evidence="5">
    <location>
        <position position="281"/>
    </location>
    <ligand>
        <name>substrate</name>
    </ligand>
</feature>
<comment type="subunit">
    <text evidence="5">Homodimer.</text>
</comment>
<evidence type="ECO:0000256" key="8">
    <source>
        <dbReference type="RuleBase" id="RU003738"/>
    </source>
</evidence>
<name>A0A7R6P8U0_9GAMM</name>
<comment type="similarity">
    <text evidence="5">Belongs to the Orn/Lys/Arg decarboxylase class-II family. LysA subfamily.</text>
</comment>
<dbReference type="GO" id="GO:0009089">
    <property type="term" value="P:lysine biosynthetic process via diaminopimelate"/>
    <property type="evidence" value="ECO:0007669"/>
    <property type="project" value="UniProtKB-UniRule"/>
</dbReference>
<evidence type="ECO:0000256" key="2">
    <source>
        <dbReference type="ARBA" id="ARBA00022793"/>
    </source>
</evidence>
<dbReference type="InterPro" id="IPR022657">
    <property type="entry name" value="De-COase2_CS"/>
</dbReference>
<evidence type="ECO:0000313" key="12">
    <source>
        <dbReference type="Proteomes" id="UP000595332"/>
    </source>
</evidence>
<evidence type="ECO:0000256" key="6">
    <source>
        <dbReference type="NCBIfam" id="TIGR01048"/>
    </source>
</evidence>
<dbReference type="HAMAP" id="MF_02120">
    <property type="entry name" value="LysA"/>
    <property type="match status" value="1"/>
</dbReference>
<evidence type="ECO:0000256" key="5">
    <source>
        <dbReference type="HAMAP-Rule" id="MF_02120"/>
    </source>
</evidence>
<comment type="pathway">
    <text evidence="5 8">Amino-acid biosynthesis; L-lysine biosynthesis via DAP pathway; L-lysine from DL-2,6-diaminopimelate: step 1/1.</text>
</comment>
<evidence type="ECO:0000259" key="10">
    <source>
        <dbReference type="Pfam" id="PF02784"/>
    </source>
</evidence>
<dbReference type="CDD" id="cd06828">
    <property type="entry name" value="PLPDE_III_DapDC"/>
    <property type="match status" value="1"/>
</dbReference>
<feature type="domain" description="Orn/DAP/Arg decarboxylase 2 C-terminal" evidence="9">
    <location>
        <begin position="34"/>
        <end position="376"/>
    </location>
</feature>
<dbReference type="PROSITE" id="PS00878">
    <property type="entry name" value="ODR_DC_2_1"/>
    <property type="match status" value="1"/>
</dbReference>
<dbReference type="GO" id="GO:0030170">
    <property type="term" value="F:pyridoxal phosphate binding"/>
    <property type="evidence" value="ECO:0007669"/>
    <property type="project" value="UniProtKB-UniRule"/>
</dbReference>
<dbReference type="Gene3D" id="2.40.37.10">
    <property type="entry name" value="Lyase, Ornithine Decarboxylase, Chain A, domain 1"/>
    <property type="match status" value="1"/>
</dbReference>
<dbReference type="EC" id="4.1.1.20" evidence="5 6"/>
<dbReference type="FunFam" id="3.20.20.10:FF:000003">
    <property type="entry name" value="Diaminopimelate decarboxylase"/>
    <property type="match status" value="1"/>
</dbReference>
<feature type="modified residue" description="N6-(pyridoxal phosphate)lysine" evidence="5 7">
    <location>
        <position position="65"/>
    </location>
</feature>
<dbReference type="Proteomes" id="UP000595332">
    <property type="component" value="Chromosome"/>
</dbReference>
<dbReference type="PRINTS" id="PR01179">
    <property type="entry name" value="ODADCRBXLASE"/>
</dbReference>
<dbReference type="NCBIfam" id="TIGR01048">
    <property type="entry name" value="lysA"/>
    <property type="match status" value="1"/>
</dbReference>
<comment type="catalytic activity">
    <reaction evidence="5 8">
        <text>meso-2,6-diaminopimelate + H(+) = L-lysine + CO2</text>
        <dbReference type="Rhea" id="RHEA:15101"/>
        <dbReference type="ChEBI" id="CHEBI:15378"/>
        <dbReference type="ChEBI" id="CHEBI:16526"/>
        <dbReference type="ChEBI" id="CHEBI:32551"/>
        <dbReference type="ChEBI" id="CHEBI:57791"/>
        <dbReference type="EC" id="4.1.1.20"/>
    </reaction>
</comment>
<keyword evidence="4 5" id="KW-0456">Lyase</keyword>
<dbReference type="InterPro" id="IPR022653">
    <property type="entry name" value="De-COase2_pyr-phos_BS"/>
</dbReference>
<accession>A0A7R6P8U0</accession>
<dbReference type="InterPro" id="IPR000183">
    <property type="entry name" value="Orn/DAP/Arg_de-COase"/>
</dbReference>
<dbReference type="PANTHER" id="PTHR43727">
    <property type="entry name" value="DIAMINOPIMELATE DECARBOXYLASE"/>
    <property type="match status" value="1"/>
</dbReference>
<sequence>MTPPLTEHIIYTKGQLHIEACSIESIAAKVNTPFYCYSKAQLLSNIHRCQTAFQPHSIDIHYAMKANSNLSILRLIADQGLGVDLVSSGELLRAQAAGIPEKSMIFSGVGKTAAEFTLAIHAGVGQFNVESVEELEMLATLATQHARPINAALRVNPDVAVDTHKNITTGSKGNKFGITIEQALSLYQRYADHPWIKLNGLAMHIGSQIQSVAPYSQAIDKLMALTAKLEEAGFSINSLDLGGGFGVDYGDGAHLDLSSVAQDIARSTAGFKGRIIVEPGRSLVANAGVLVSRITYIKEAQPNPFLILDAAMNDLMRPALYQASHPIVSTDTNNDSAMRHYDIVGPICESTDTFTRNYPLSKSLKAGELVAFLCTGAYGAVMSSAYNSRSILPELLVSGTEMQVIRKEITQAQLIEYEQ</sequence>
<dbReference type="RefSeq" id="WP_201348713.1">
    <property type="nucleotide sequence ID" value="NZ_AP014546.1"/>
</dbReference>
<keyword evidence="3 5" id="KW-0663">Pyridoxal phosphate</keyword>
<dbReference type="Gene3D" id="3.20.20.10">
    <property type="entry name" value="Alanine racemase"/>
    <property type="match status" value="1"/>
</dbReference>
<dbReference type="GO" id="GO:0008836">
    <property type="term" value="F:diaminopimelate decarboxylase activity"/>
    <property type="evidence" value="ECO:0007669"/>
    <property type="project" value="UniProtKB-UniRule"/>
</dbReference>
<dbReference type="PROSITE" id="PS00879">
    <property type="entry name" value="ODR_DC_2_2"/>
    <property type="match status" value="1"/>
</dbReference>
<feature type="binding site" evidence="5">
    <location>
        <position position="317"/>
    </location>
    <ligand>
        <name>substrate</name>
    </ligand>
</feature>
<dbReference type="InterPro" id="IPR002986">
    <property type="entry name" value="DAP_deCOOHase_LysA"/>
</dbReference>
<evidence type="ECO:0000259" key="9">
    <source>
        <dbReference type="Pfam" id="PF00278"/>
    </source>
</evidence>
<feature type="binding site" evidence="5">
    <location>
        <position position="321"/>
    </location>
    <ligand>
        <name>substrate</name>
    </ligand>
</feature>
<dbReference type="KEGG" id="njp:NEJAP_0010"/>
<evidence type="ECO:0000256" key="7">
    <source>
        <dbReference type="PIRSR" id="PIRSR600183-50"/>
    </source>
</evidence>
<evidence type="ECO:0000256" key="3">
    <source>
        <dbReference type="ARBA" id="ARBA00022898"/>
    </source>
</evidence>
<protein>
    <recommendedName>
        <fullName evidence="5 6">Diaminopimelate decarboxylase</fullName>
        <shortName evidence="5">DAP decarboxylase</shortName>
        <shortName evidence="5">DAPDC</shortName>
        <ecNumber evidence="5 6">4.1.1.20</ecNumber>
    </recommendedName>
</protein>
<dbReference type="InterPro" id="IPR022644">
    <property type="entry name" value="De-COase2_N"/>
</dbReference>
<dbReference type="AlphaFoldDB" id="A0A7R6P8U0"/>
<dbReference type="SUPFAM" id="SSF51419">
    <property type="entry name" value="PLP-binding barrel"/>
    <property type="match status" value="1"/>
</dbReference>
<dbReference type="Pfam" id="PF02784">
    <property type="entry name" value="Orn_Arg_deC_N"/>
    <property type="match status" value="1"/>
</dbReference>
<dbReference type="EMBL" id="AP014546">
    <property type="protein sequence ID" value="BBB27969.1"/>
    <property type="molecule type" value="Genomic_DNA"/>
</dbReference>
<organism evidence="11 12">
    <name type="scientific">Neptunomonas japonica JAMM 1380</name>
    <dbReference type="NCBI Taxonomy" id="1441457"/>
    <lineage>
        <taxon>Bacteria</taxon>
        <taxon>Pseudomonadati</taxon>
        <taxon>Pseudomonadota</taxon>
        <taxon>Gammaproteobacteria</taxon>
        <taxon>Oceanospirillales</taxon>
        <taxon>Oceanospirillaceae</taxon>
        <taxon>Neptunomonas</taxon>
    </lineage>
</organism>
<feature type="domain" description="Orn/DAP/Arg decarboxylase 2 N-terminal" evidence="10">
    <location>
        <begin position="41"/>
        <end position="285"/>
    </location>
</feature>
<feature type="binding site" evidence="5">
    <location>
        <begin position="278"/>
        <end position="281"/>
    </location>
    <ligand>
        <name>pyridoxal 5'-phosphate</name>
        <dbReference type="ChEBI" id="CHEBI:597326"/>
    </ligand>
</feature>